<accession>A0A9Q0WRD3</accession>
<dbReference type="Gene3D" id="3.20.20.80">
    <property type="entry name" value="Glycosidases"/>
    <property type="match status" value="1"/>
</dbReference>
<dbReference type="EMBL" id="JAPFFM010000002">
    <property type="protein sequence ID" value="KAJ6771141.1"/>
    <property type="molecule type" value="Genomic_DNA"/>
</dbReference>
<dbReference type="InterPro" id="IPR001547">
    <property type="entry name" value="Glyco_hydro_5"/>
</dbReference>
<evidence type="ECO:0000256" key="2">
    <source>
        <dbReference type="ARBA" id="ARBA00022801"/>
    </source>
</evidence>
<comment type="caution">
    <text evidence="7">The sequence shown here is derived from an EMBL/GenBank/DDBJ whole genome shotgun (WGS) entry which is preliminary data.</text>
</comment>
<evidence type="ECO:0000259" key="6">
    <source>
        <dbReference type="Pfam" id="PF00150"/>
    </source>
</evidence>
<dbReference type="InterPro" id="IPR017853">
    <property type="entry name" value="GH"/>
</dbReference>
<evidence type="ECO:0000313" key="8">
    <source>
        <dbReference type="Proteomes" id="UP001151752"/>
    </source>
</evidence>
<evidence type="ECO:0000256" key="3">
    <source>
        <dbReference type="ARBA" id="ARBA00023295"/>
    </source>
</evidence>
<keyword evidence="2 4" id="KW-0378">Hydrolase</keyword>
<dbReference type="PANTHER" id="PTHR31263:SF44">
    <property type="entry name" value="OS04G0481200 PROTEIN"/>
    <property type="match status" value="1"/>
</dbReference>
<organism evidence="7 8">
    <name type="scientific">Salix koriyanagi</name>
    <dbReference type="NCBI Taxonomy" id="2511006"/>
    <lineage>
        <taxon>Eukaryota</taxon>
        <taxon>Viridiplantae</taxon>
        <taxon>Streptophyta</taxon>
        <taxon>Embryophyta</taxon>
        <taxon>Tracheophyta</taxon>
        <taxon>Spermatophyta</taxon>
        <taxon>Magnoliopsida</taxon>
        <taxon>eudicotyledons</taxon>
        <taxon>Gunneridae</taxon>
        <taxon>Pentapetalae</taxon>
        <taxon>rosids</taxon>
        <taxon>fabids</taxon>
        <taxon>Malpighiales</taxon>
        <taxon>Salicaceae</taxon>
        <taxon>Saliceae</taxon>
        <taxon>Salix</taxon>
    </lineage>
</organism>
<gene>
    <name evidence="7" type="ORF">OIU74_017561</name>
</gene>
<keyword evidence="8" id="KW-1185">Reference proteome</keyword>
<dbReference type="SUPFAM" id="SSF50370">
    <property type="entry name" value="Ricin B-like lectins"/>
    <property type="match status" value="1"/>
</dbReference>
<sequence>MSTKKKLKRNIIIGYKQAVGAPLLETSGVRTNPPMGRLVFFSFVSIFSFLVTFSDVMIPQKHVMALPLSTDSRWIVDENGQRVKLACVNWVSHLEVMVAEGLSKQPMDAIAKRILSMGFNCVRLTWPVFLVTNDTLGSLTARQSFQIHGLLESISGIQANNPSIIDLSLLDVYQAVVSSLGDNNVMVIVDNHVSKPGWCCSNFDGNGFFGDQYFDPDVWITGLTRMASMFNGVPNVVGMSLRNELRGPKQNVNDWYRYMQKGAEAVHSANPDVIVILSGLNYDKDLSFLRNRPVNLTFSGKIVFEAHWYGFTDGEAWKNGNSNQVCGRVVDNMMRMSGFLLDQGWPLFVSEFGVDQRGTNVNDNRYLGCFLGVAAELDFDWALWTLVGSYYLRQGVLGMNEYYGVLDWNWCEARNSTFLQQISALQSPFRGPGLSEANPHKVIFHPSTGLCVLMKSMFEPLRLGPCSESESWNYTPQKILSVKGTYFCLQTDDLAKPAKLGIICTDSNSKWETISDSKMHLSSKASNGTTVCLDVDSSNTIVTNVCKCLSKDNACDPESQWFKLVNSTRSSTMIKPLSRMIPTLNFPSKDFHGSS</sequence>
<comment type="similarity">
    <text evidence="1 4">Belongs to the glycosyl hydrolase 5 (cellulase A) family.</text>
</comment>
<dbReference type="PANTHER" id="PTHR31263">
    <property type="entry name" value="CELLULASE FAMILY PROTEIN (AFU_ORTHOLOGUE AFUA_5G14560)"/>
    <property type="match status" value="1"/>
</dbReference>
<dbReference type="GO" id="GO:0004553">
    <property type="term" value="F:hydrolase activity, hydrolyzing O-glycosyl compounds"/>
    <property type="evidence" value="ECO:0007669"/>
    <property type="project" value="InterPro"/>
</dbReference>
<dbReference type="Proteomes" id="UP001151752">
    <property type="component" value="Chromosome 10"/>
</dbReference>
<proteinExistence type="inferred from homology"/>
<feature type="domain" description="Glycoside hydrolase family 5" evidence="6">
    <location>
        <begin position="77"/>
        <end position="386"/>
    </location>
</feature>
<dbReference type="AlphaFoldDB" id="A0A9Q0WRD3"/>
<reference evidence="7" key="1">
    <citation type="submission" date="2022-11" db="EMBL/GenBank/DDBJ databases">
        <authorList>
            <person name="Hyden B.L."/>
            <person name="Feng K."/>
            <person name="Yates T."/>
            <person name="Jawdy S."/>
            <person name="Smart L.B."/>
            <person name="Muchero W."/>
        </authorList>
    </citation>
    <scope>NUCLEOTIDE SEQUENCE</scope>
    <source>
        <tissue evidence="7">Shoot tip</tissue>
    </source>
</reference>
<name>A0A9Q0WRD3_9ROSI</name>
<feature type="transmembrane region" description="Helical" evidence="5">
    <location>
        <begin position="38"/>
        <end position="58"/>
    </location>
</feature>
<dbReference type="InterPro" id="IPR035992">
    <property type="entry name" value="Ricin_B-like_lectins"/>
</dbReference>
<keyword evidence="3 4" id="KW-0326">Glycosidase</keyword>
<protein>
    <submittedName>
        <fullName evidence="7">CELLULASE (GLYCOSYL HYDROLASE FAMILY 5) PROTEIN</fullName>
    </submittedName>
</protein>
<dbReference type="SUPFAM" id="SSF51445">
    <property type="entry name" value="(Trans)glycosidases"/>
    <property type="match status" value="1"/>
</dbReference>
<keyword evidence="5" id="KW-0472">Membrane</keyword>
<evidence type="ECO:0000256" key="5">
    <source>
        <dbReference type="SAM" id="Phobius"/>
    </source>
</evidence>
<dbReference type="GO" id="GO:0000272">
    <property type="term" value="P:polysaccharide catabolic process"/>
    <property type="evidence" value="ECO:0007669"/>
    <property type="project" value="InterPro"/>
</dbReference>
<keyword evidence="5" id="KW-1133">Transmembrane helix</keyword>
<evidence type="ECO:0000256" key="4">
    <source>
        <dbReference type="RuleBase" id="RU361153"/>
    </source>
</evidence>
<evidence type="ECO:0000256" key="1">
    <source>
        <dbReference type="ARBA" id="ARBA00005641"/>
    </source>
</evidence>
<evidence type="ECO:0000313" key="7">
    <source>
        <dbReference type="EMBL" id="KAJ6771141.1"/>
    </source>
</evidence>
<keyword evidence="5" id="KW-0812">Transmembrane</keyword>
<dbReference type="Pfam" id="PF00150">
    <property type="entry name" value="Cellulase"/>
    <property type="match status" value="1"/>
</dbReference>
<reference evidence="7" key="2">
    <citation type="journal article" date="2023" name="Int. J. Mol. Sci.">
        <title>De Novo Assembly and Annotation of 11 Diverse Shrub Willow (Salix) Genomes Reveals Novel Gene Organization in Sex-Linked Regions.</title>
        <authorList>
            <person name="Hyden B."/>
            <person name="Feng K."/>
            <person name="Yates T.B."/>
            <person name="Jawdy S."/>
            <person name="Cereghino C."/>
            <person name="Smart L.B."/>
            <person name="Muchero W."/>
        </authorList>
    </citation>
    <scope>NUCLEOTIDE SEQUENCE</scope>
    <source>
        <tissue evidence="7">Shoot tip</tissue>
    </source>
</reference>